<evidence type="ECO:0000313" key="1">
    <source>
        <dbReference type="EMBL" id="KAJ1356252.1"/>
    </source>
</evidence>
<dbReference type="Proteomes" id="UP001196413">
    <property type="component" value="Unassembled WGS sequence"/>
</dbReference>
<sequence length="85" mass="9387">RNYGRELNPTSIATLNVLCSTTGRLAEQSGVMDKVNLGFEFKVGSLNFFERLAARVLGNLPQVSMDAALKDLMEVSTISVYLKIY</sequence>
<comment type="caution">
    <text evidence="1">The sequence shown here is derived from an EMBL/GenBank/DDBJ whole genome shotgun (WGS) entry which is preliminary data.</text>
</comment>
<feature type="non-terminal residue" evidence="1">
    <location>
        <position position="85"/>
    </location>
</feature>
<protein>
    <submittedName>
        <fullName evidence="1">Uncharacterized protein</fullName>
    </submittedName>
</protein>
<name>A0AAD5MCU7_PARTN</name>
<accession>A0AAD5MCU7</accession>
<proteinExistence type="predicted"/>
<reference evidence="1" key="1">
    <citation type="submission" date="2021-06" db="EMBL/GenBank/DDBJ databases">
        <title>Parelaphostrongylus tenuis whole genome reference sequence.</title>
        <authorList>
            <person name="Garwood T.J."/>
            <person name="Larsen P.A."/>
            <person name="Fountain-Jones N.M."/>
            <person name="Garbe J.R."/>
            <person name="Macchietto M.G."/>
            <person name="Kania S.A."/>
            <person name="Gerhold R.W."/>
            <person name="Richards J.E."/>
            <person name="Wolf T.M."/>
        </authorList>
    </citation>
    <scope>NUCLEOTIDE SEQUENCE</scope>
    <source>
        <strain evidence="1">MNPRO001-30</strain>
        <tissue evidence="1">Meninges</tissue>
    </source>
</reference>
<evidence type="ECO:0000313" key="2">
    <source>
        <dbReference type="Proteomes" id="UP001196413"/>
    </source>
</evidence>
<dbReference type="EMBL" id="JAHQIW010002755">
    <property type="protein sequence ID" value="KAJ1356252.1"/>
    <property type="molecule type" value="Genomic_DNA"/>
</dbReference>
<organism evidence="1 2">
    <name type="scientific">Parelaphostrongylus tenuis</name>
    <name type="common">Meningeal worm</name>
    <dbReference type="NCBI Taxonomy" id="148309"/>
    <lineage>
        <taxon>Eukaryota</taxon>
        <taxon>Metazoa</taxon>
        <taxon>Ecdysozoa</taxon>
        <taxon>Nematoda</taxon>
        <taxon>Chromadorea</taxon>
        <taxon>Rhabditida</taxon>
        <taxon>Rhabditina</taxon>
        <taxon>Rhabditomorpha</taxon>
        <taxon>Strongyloidea</taxon>
        <taxon>Metastrongylidae</taxon>
        <taxon>Parelaphostrongylus</taxon>
    </lineage>
</organism>
<gene>
    <name evidence="1" type="ORF">KIN20_013927</name>
</gene>
<keyword evidence="2" id="KW-1185">Reference proteome</keyword>
<dbReference type="AlphaFoldDB" id="A0AAD5MCU7"/>